<feature type="transmembrane region" description="Helical" evidence="1">
    <location>
        <begin position="174"/>
        <end position="199"/>
    </location>
</feature>
<feature type="transmembrane region" description="Helical" evidence="1">
    <location>
        <begin position="379"/>
        <end position="401"/>
    </location>
</feature>
<dbReference type="RefSeq" id="WP_106151952.1">
    <property type="nucleotide sequence ID" value="NZ_PVTS01000003.1"/>
</dbReference>
<feature type="transmembrane region" description="Helical" evidence="1">
    <location>
        <begin position="422"/>
        <end position="443"/>
    </location>
</feature>
<dbReference type="Proteomes" id="UP000252733">
    <property type="component" value="Unassembled WGS sequence"/>
</dbReference>
<keyword evidence="3" id="KW-1185">Reference proteome</keyword>
<comment type="caution">
    <text evidence="2">The sequence shown here is derived from an EMBL/GenBank/DDBJ whole genome shotgun (WGS) entry which is preliminary data.</text>
</comment>
<evidence type="ECO:0000256" key="1">
    <source>
        <dbReference type="SAM" id="Phobius"/>
    </source>
</evidence>
<accession>A0A2T0XQJ1</accession>
<feature type="transmembrane region" description="Helical" evidence="1">
    <location>
        <begin position="308"/>
        <end position="330"/>
    </location>
</feature>
<organism evidence="2 3">
    <name type="scientific">Marinilabilia salmonicolor</name>
    <dbReference type="NCBI Taxonomy" id="989"/>
    <lineage>
        <taxon>Bacteria</taxon>
        <taxon>Pseudomonadati</taxon>
        <taxon>Bacteroidota</taxon>
        <taxon>Bacteroidia</taxon>
        <taxon>Marinilabiliales</taxon>
        <taxon>Marinilabiliaceae</taxon>
        <taxon>Marinilabilia</taxon>
    </lineage>
</organism>
<feature type="transmembrane region" description="Helical" evidence="1">
    <location>
        <begin position="27"/>
        <end position="48"/>
    </location>
</feature>
<evidence type="ECO:0000313" key="2">
    <source>
        <dbReference type="EMBL" id="RCW39393.1"/>
    </source>
</evidence>
<dbReference type="OrthoDB" id="1014144at2"/>
<name>A0A2T0XQJ1_9BACT</name>
<protein>
    <recommendedName>
        <fullName evidence="4">ABC exporter</fullName>
    </recommendedName>
</protein>
<feature type="transmembrane region" description="Helical" evidence="1">
    <location>
        <begin position="141"/>
        <end position="162"/>
    </location>
</feature>
<feature type="transmembrane region" description="Helical" evidence="1">
    <location>
        <begin position="107"/>
        <end position="129"/>
    </location>
</feature>
<dbReference type="Pfam" id="PF18940">
    <property type="entry name" value="DUF5687"/>
    <property type="match status" value="1"/>
</dbReference>
<feature type="transmembrane region" description="Helical" evidence="1">
    <location>
        <begin position="205"/>
        <end position="225"/>
    </location>
</feature>
<dbReference type="STRING" id="1168289.GCA_000259075_00150"/>
<evidence type="ECO:0000313" key="3">
    <source>
        <dbReference type="Proteomes" id="UP000252733"/>
    </source>
</evidence>
<keyword evidence="1" id="KW-1133">Transmembrane helix</keyword>
<gene>
    <name evidence="2" type="ORF">DFO77_101163</name>
</gene>
<dbReference type="EMBL" id="QPIZ01000001">
    <property type="protein sequence ID" value="RCW39393.1"/>
    <property type="molecule type" value="Genomic_DNA"/>
</dbReference>
<feature type="transmembrane region" description="Helical" evidence="1">
    <location>
        <begin position="351"/>
        <end position="373"/>
    </location>
</feature>
<dbReference type="AlphaFoldDB" id="A0A2T0XQJ1"/>
<proteinExistence type="predicted"/>
<sequence length="492" mass="56610">MSQIINSLNRKSFYRSTYWQKSVAKKILVGFFVFYLSISLLIMGFTLPEILQAYFPEQEVISAFNQNLLYFFIFSAILRQLFQEIPVVNSIPLLVLPFKKKKIARHLVNKSFFHFFNFLPLLFLVPFAFDTVLEEYSVGNTLGWLINLVGLILIDHMIGIWLKRFSFYKEKMSAIISGVGVGLFVVSFFSIIPVSIWIGHYFDAVLGYPVLAAVPLIFIVLLYRFNIKEIAKGMYLDSRLMPVEKDVSLHAFSWTDKFGSIGKYLSLELKMITRNKRTRSAFMSVVFLLLYGFIVYGNSSMANHDVSLIFIGILITGSFSVSYGQFTPAWHSKYFPFLMTRDFGLKNMLNAQYFLFIASTLIAFIFSTIYLIYGAKVLFFNFLSAIFNIGITSHIVLWMGSFSSKPIDLSQSSFFNYQGTGASVWMMAFVIILGPILYFGLLSLLLQDIWSYLIFGLTGIGGIVFHESIMRKILIRYKKNKHRMLYSYRQTS</sequence>
<feature type="transmembrane region" description="Helical" evidence="1">
    <location>
        <begin position="68"/>
        <end position="95"/>
    </location>
</feature>
<feature type="transmembrane region" description="Helical" evidence="1">
    <location>
        <begin position="449"/>
        <end position="469"/>
    </location>
</feature>
<dbReference type="InterPro" id="IPR043742">
    <property type="entry name" value="DUF5687"/>
</dbReference>
<feature type="transmembrane region" description="Helical" evidence="1">
    <location>
        <begin position="280"/>
        <end position="296"/>
    </location>
</feature>
<keyword evidence="1" id="KW-0472">Membrane</keyword>
<evidence type="ECO:0008006" key="4">
    <source>
        <dbReference type="Google" id="ProtNLM"/>
    </source>
</evidence>
<reference evidence="2 3" key="1">
    <citation type="submission" date="2018-07" db="EMBL/GenBank/DDBJ databases">
        <title>Freshwater and sediment microbial communities from various areas in North America, analyzing microbe dynamics in response to fracking.</title>
        <authorList>
            <person name="Lamendella R."/>
        </authorList>
    </citation>
    <scope>NUCLEOTIDE SEQUENCE [LARGE SCALE GENOMIC DNA]</scope>
    <source>
        <strain evidence="2 3">160A</strain>
    </source>
</reference>
<keyword evidence="1" id="KW-0812">Transmembrane</keyword>